<proteinExistence type="predicted"/>
<protein>
    <submittedName>
        <fullName evidence="1">Sporulation integral membrane protein YtvI</fullName>
    </submittedName>
</protein>
<sequence length="374" mass="41399">MSEERKAAERLLLRLLGIAAAFAVVRWVLPEIWDKLSPFIIAVPVAAALQPVIRFLQKRIRLKRSPASLIPVLLLLFLFLGLIIWLLIFVIEQTPKLVAHSGDMITESINMIRQAFNNLLTRIGEATDPGVENWIRSVVTSGLETVSKWGSGVAEYVGGFALSLAAATPYSIIYISFLTIGLYFISKNYDEIRSYLPGGKRRRQDSRTTQLTNSTLKSLFGYLRVQGTFGLIVWIVSWIYLTIFGFPYAGITALFCGVMELVPMIGSGVPYIIMSIIQFLLGNAAAGVQLLFLTLGLQLLRRVLEPKLMSDSIGITPLQSLIGMFVGMRFGGILGLIGGPVLMSVLVGAFKGELFVPTARDFHLISVWFKNRLK</sequence>
<comment type="caution">
    <text evidence="1">The sequence shown here is derived from an EMBL/GenBank/DDBJ whole genome shotgun (WGS) entry which is preliminary data.</text>
</comment>
<dbReference type="Proteomes" id="UP000192328">
    <property type="component" value="Unassembled WGS sequence"/>
</dbReference>
<reference evidence="1" key="1">
    <citation type="submission" date="2017-04" db="EMBL/GenBank/DDBJ databases">
        <authorList>
            <person name="Varghese N."/>
            <person name="Submissions S."/>
        </authorList>
    </citation>
    <scope>NUCLEOTIDE SEQUENCE</scope>
    <source>
        <strain evidence="1">WTE2008</strain>
    </source>
</reference>
<evidence type="ECO:0000313" key="2">
    <source>
        <dbReference type="Proteomes" id="UP000192328"/>
    </source>
</evidence>
<keyword evidence="2" id="KW-1185">Reference proteome</keyword>
<accession>A0AC61PMD1</accession>
<dbReference type="EMBL" id="FWXZ01000003">
    <property type="protein sequence ID" value="SMC68413.1"/>
    <property type="molecule type" value="Genomic_DNA"/>
</dbReference>
<organism evidence="1 2">
    <name type="scientific">Aristaeella lactis</name>
    <dbReference type="NCBI Taxonomy" id="3046383"/>
    <lineage>
        <taxon>Bacteria</taxon>
        <taxon>Bacillati</taxon>
        <taxon>Bacillota</taxon>
        <taxon>Clostridia</taxon>
        <taxon>Eubacteriales</taxon>
        <taxon>Aristaeellaceae</taxon>
        <taxon>Aristaeella</taxon>
    </lineage>
</organism>
<gene>
    <name evidence="1" type="ORF">SAMN06297397_2010</name>
</gene>
<name>A0AC61PMD1_9FIRM</name>
<evidence type="ECO:0000313" key="1">
    <source>
        <dbReference type="EMBL" id="SMC68413.1"/>
    </source>
</evidence>